<dbReference type="EMBL" id="JAVRJZ010000001">
    <property type="protein sequence ID" value="KAK2726966.1"/>
    <property type="molecule type" value="Genomic_DNA"/>
</dbReference>
<organism evidence="1 2">
    <name type="scientific">Artemia franciscana</name>
    <name type="common">Brine shrimp</name>
    <name type="synonym">Artemia sanfranciscana</name>
    <dbReference type="NCBI Taxonomy" id="6661"/>
    <lineage>
        <taxon>Eukaryota</taxon>
        <taxon>Metazoa</taxon>
        <taxon>Ecdysozoa</taxon>
        <taxon>Arthropoda</taxon>
        <taxon>Crustacea</taxon>
        <taxon>Branchiopoda</taxon>
        <taxon>Anostraca</taxon>
        <taxon>Artemiidae</taxon>
        <taxon>Artemia</taxon>
    </lineage>
</organism>
<evidence type="ECO:0008006" key="3">
    <source>
        <dbReference type="Google" id="ProtNLM"/>
    </source>
</evidence>
<name>A0AA88IHH5_ARTSF</name>
<reference evidence="1" key="1">
    <citation type="submission" date="2023-07" db="EMBL/GenBank/DDBJ databases">
        <title>Chromosome-level genome assembly of Artemia franciscana.</title>
        <authorList>
            <person name="Jo E."/>
        </authorList>
    </citation>
    <scope>NUCLEOTIDE SEQUENCE</scope>
    <source>
        <tissue evidence="1">Whole body</tissue>
    </source>
</reference>
<protein>
    <recommendedName>
        <fullName evidence="3">Peptidase M12B propeptide domain-containing protein</fullName>
    </recommendedName>
</protein>
<keyword evidence="2" id="KW-1185">Reference proteome</keyword>
<evidence type="ECO:0000313" key="2">
    <source>
        <dbReference type="Proteomes" id="UP001187531"/>
    </source>
</evidence>
<dbReference type="Proteomes" id="UP001187531">
    <property type="component" value="Unassembled WGS sequence"/>
</dbReference>
<comment type="caution">
    <text evidence="1">The sequence shown here is derived from an EMBL/GenBank/DDBJ whole genome shotgun (WGS) entry which is preliminary data.</text>
</comment>
<proteinExistence type="predicted"/>
<dbReference type="AlphaFoldDB" id="A0AA88IHH5"/>
<accession>A0AA88IHH5</accession>
<evidence type="ECO:0000313" key="1">
    <source>
        <dbReference type="EMBL" id="KAK2726966.1"/>
    </source>
</evidence>
<sequence length="247" mass="28270">MDARIPNPRAIGIFAEKKNMKQLISAVSAICQYDNMNRKCEKAARSYSARRQEFAQTSTFYTLVSEHEVSTSPIDIPENFLVKKKDFSAIHERDDIDNDVLDSTVTFVTPVKSNSSRFHYRRKTDSHWDHYPSFDVFIISPDLNVQEIIRAIPDTRQRQPFLTLDLELSEDFILPELKVQYINEAQNYSNINQTQVQGLKDCFYVGSVRGDPHSTVAVNLCHGLIEDVSQRIACLGSCVYRILDAVE</sequence>
<gene>
    <name evidence="1" type="ORF">QYM36_007713</name>
</gene>